<gene>
    <name evidence="2" type="ORF">L195_g039028</name>
</gene>
<feature type="non-terminal residue" evidence="2">
    <location>
        <position position="221"/>
    </location>
</feature>
<reference evidence="2 3" key="1">
    <citation type="journal article" date="2014" name="Am. J. Bot.">
        <title>Genome assembly and annotation for red clover (Trifolium pratense; Fabaceae).</title>
        <authorList>
            <person name="Istvanek J."/>
            <person name="Jaros M."/>
            <person name="Krenek A."/>
            <person name="Repkova J."/>
        </authorList>
    </citation>
    <scope>NUCLEOTIDE SEQUENCE [LARGE SCALE GENOMIC DNA]</scope>
    <source>
        <strain evidence="3">cv. Tatra</strain>
        <tissue evidence="2">Young leaves</tissue>
    </source>
</reference>
<dbReference type="ExpressionAtlas" id="A0A2K3LWT0">
    <property type="expression patterns" value="baseline"/>
</dbReference>
<evidence type="ECO:0000313" key="2">
    <source>
        <dbReference type="EMBL" id="PNX82991.1"/>
    </source>
</evidence>
<evidence type="ECO:0000313" key="3">
    <source>
        <dbReference type="Proteomes" id="UP000236291"/>
    </source>
</evidence>
<dbReference type="AlphaFoldDB" id="A0A2K3LWT0"/>
<sequence>MKDNTLCPMAQPSAAPSSSQPISDYHVPEYREMHVPESNSFPVPPPINYRHSDGVSMHNRGHSIRPPRHVPSNQFSFVHGEQHVRHRREVPPPPPYSNRQHFVENMEREHFYHNNHERFKPPPYDYRERWDVPPPYPGPMYHDEDMPSPYGCHPCEPPRIPDHGWRFPPRSMNHRNNMPFRPPFEDAIPVTNRVFVVLIFPSLIARAGVSVELLERCNFNL</sequence>
<accession>A0A2K3LWT0</accession>
<dbReference type="EMBL" id="ASHM01043131">
    <property type="protein sequence ID" value="PNX82991.1"/>
    <property type="molecule type" value="Genomic_DNA"/>
</dbReference>
<name>A0A2K3LWT0_TRIPR</name>
<protein>
    <submittedName>
        <fullName evidence="2">Uncharacterized protein</fullName>
    </submittedName>
</protein>
<comment type="caution">
    <text evidence="2">The sequence shown here is derived from an EMBL/GenBank/DDBJ whole genome shotgun (WGS) entry which is preliminary data.</text>
</comment>
<dbReference type="STRING" id="57577.A0A2K3LWT0"/>
<proteinExistence type="predicted"/>
<evidence type="ECO:0000256" key="1">
    <source>
        <dbReference type="SAM" id="MobiDB-lite"/>
    </source>
</evidence>
<feature type="compositionally biased region" description="Low complexity" evidence="1">
    <location>
        <begin position="10"/>
        <end position="21"/>
    </location>
</feature>
<reference evidence="2 3" key="2">
    <citation type="journal article" date="2017" name="Front. Plant Sci.">
        <title>Gene Classification and Mining of Molecular Markers Useful in Red Clover (Trifolium pratense) Breeding.</title>
        <authorList>
            <person name="Istvanek J."/>
            <person name="Dluhosova J."/>
            <person name="Dluhos P."/>
            <person name="Patkova L."/>
            <person name="Nedelnik J."/>
            <person name="Repkova J."/>
        </authorList>
    </citation>
    <scope>NUCLEOTIDE SEQUENCE [LARGE SCALE GENOMIC DNA]</scope>
    <source>
        <strain evidence="3">cv. Tatra</strain>
        <tissue evidence="2">Young leaves</tissue>
    </source>
</reference>
<feature type="region of interest" description="Disordered" evidence="1">
    <location>
        <begin position="1"/>
        <end position="24"/>
    </location>
</feature>
<dbReference type="Proteomes" id="UP000236291">
    <property type="component" value="Unassembled WGS sequence"/>
</dbReference>
<organism evidence="2 3">
    <name type="scientific">Trifolium pratense</name>
    <name type="common">Red clover</name>
    <dbReference type="NCBI Taxonomy" id="57577"/>
    <lineage>
        <taxon>Eukaryota</taxon>
        <taxon>Viridiplantae</taxon>
        <taxon>Streptophyta</taxon>
        <taxon>Embryophyta</taxon>
        <taxon>Tracheophyta</taxon>
        <taxon>Spermatophyta</taxon>
        <taxon>Magnoliopsida</taxon>
        <taxon>eudicotyledons</taxon>
        <taxon>Gunneridae</taxon>
        <taxon>Pentapetalae</taxon>
        <taxon>rosids</taxon>
        <taxon>fabids</taxon>
        <taxon>Fabales</taxon>
        <taxon>Fabaceae</taxon>
        <taxon>Papilionoideae</taxon>
        <taxon>50 kb inversion clade</taxon>
        <taxon>NPAAA clade</taxon>
        <taxon>Hologalegina</taxon>
        <taxon>IRL clade</taxon>
        <taxon>Trifolieae</taxon>
        <taxon>Trifolium</taxon>
    </lineage>
</organism>